<gene>
    <name evidence="2" type="ORF">HYN48_09195</name>
</gene>
<proteinExistence type="predicted"/>
<dbReference type="PROSITE" id="PS51257">
    <property type="entry name" value="PROKAR_LIPOPROTEIN"/>
    <property type="match status" value="1"/>
</dbReference>
<accession>A0A2S0RHP2</accession>
<evidence type="ECO:0008006" key="4">
    <source>
        <dbReference type="Google" id="ProtNLM"/>
    </source>
</evidence>
<evidence type="ECO:0000256" key="1">
    <source>
        <dbReference type="SAM" id="SignalP"/>
    </source>
</evidence>
<dbReference type="Proteomes" id="UP000244193">
    <property type="component" value="Chromosome"/>
</dbReference>
<dbReference type="RefSeq" id="WP_108370908.1">
    <property type="nucleotide sequence ID" value="NZ_CP028811.1"/>
</dbReference>
<dbReference type="AlphaFoldDB" id="A0A2S0RHP2"/>
<sequence>MKTQLILATAFLSILITGCAKDPAEDDNQSRNSLMSFRVYARMLGDAQSDGTVLIQSDMSLLNPNEPYNIDISEKEGTSKHLEFFEVNGKQIDIVGSTDQTLNTSLYGTTLKYRLNGQPMRSMYIPNLINPTYRSAEVKPNTTITWNADPRNANGVAIWITYKPTIQYFSIMEANRQYIVEGIVVPDTGTYTLTAQDLSRFPDEAVVDLGVARAASDISSDAPSVVAFTTKSLTAVLNKKL</sequence>
<keyword evidence="1" id="KW-0732">Signal</keyword>
<reference evidence="2 3" key="1">
    <citation type="submission" date="2018-04" db="EMBL/GenBank/DDBJ databases">
        <title>Genome sequencing of Flavobacterium sp. HYN0048.</title>
        <authorList>
            <person name="Yi H."/>
            <person name="Baek C."/>
        </authorList>
    </citation>
    <scope>NUCLEOTIDE SEQUENCE [LARGE SCALE GENOMIC DNA]</scope>
    <source>
        <strain evidence="2 3">HYN0048</strain>
    </source>
</reference>
<protein>
    <recommendedName>
        <fullName evidence="4">Lipoprotein</fullName>
    </recommendedName>
</protein>
<name>A0A2S0RHP2_9FLAO</name>
<evidence type="ECO:0000313" key="3">
    <source>
        <dbReference type="Proteomes" id="UP000244193"/>
    </source>
</evidence>
<evidence type="ECO:0000313" key="2">
    <source>
        <dbReference type="EMBL" id="AWA30242.1"/>
    </source>
</evidence>
<feature type="signal peptide" evidence="1">
    <location>
        <begin position="1"/>
        <end position="20"/>
    </location>
</feature>
<dbReference type="OrthoDB" id="1454810at2"/>
<feature type="chain" id="PRO_5015496781" description="Lipoprotein" evidence="1">
    <location>
        <begin position="21"/>
        <end position="241"/>
    </location>
</feature>
<organism evidence="2 3">
    <name type="scientific">Flavobacterium magnum</name>
    <dbReference type="NCBI Taxonomy" id="2162713"/>
    <lineage>
        <taxon>Bacteria</taxon>
        <taxon>Pseudomonadati</taxon>
        <taxon>Bacteroidota</taxon>
        <taxon>Flavobacteriia</taxon>
        <taxon>Flavobacteriales</taxon>
        <taxon>Flavobacteriaceae</taxon>
        <taxon>Flavobacterium</taxon>
    </lineage>
</organism>
<dbReference type="KEGG" id="fmg:HYN48_09195"/>
<dbReference type="EMBL" id="CP028811">
    <property type="protein sequence ID" value="AWA30242.1"/>
    <property type="molecule type" value="Genomic_DNA"/>
</dbReference>
<keyword evidence="3" id="KW-1185">Reference proteome</keyword>